<accession>A0A009IRS1</accession>
<dbReference type="PATRIC" id="fig|1310613.3.peg.239"/>
<evidence type="ECO:0000313" key="2">
    <source>
        <dbReference type="Proteomes" id="UP000020595"/>
    </source>
</evidence>
<dbReference type="Proteomes" id="UP000020595">
    <property type="component" value="Unassembled WGS sequence"/>
</dbReference>
<protein>
    <submittedName>
        <fullName evidence="1">Uncharacterized protein</fullName>
    </submittedName>
</protein>
<organism evidence="1 2">
    <name type="scientific">Acinetobacter baumannii (strain 1295743)</name>
    <dbReference type="NCBI Taxonomy" id="1310613"/>
    <lineage>
        <taxon>Bacteria</taxon>
        <taxon>Pseudomonadati</taxon>
        <taxon>Pseudomonadota</taxon>
        <taxon>Gammaproteobacteria</taxon>
        <taxon>Moraxellales</taxon>
        <taxon>Moraxellaceae</taxon>
        <taxon>Acinetobacter</taxon>
        <taxon>Acinetobacter calcoaceticus/baumannii complex</taxon>
    </lineage>
</organism>
<sequence>MLKDYLFLLLLLIVIPHAKKEPKNTFVFVENKMHLLSIFIPLTNKQK</sequence>
<dbReference type="AlphaFoldDB" id="A0A009IRS1"/>
<gene>
    <name evidence="1" type="ORF">J512_0255</name>
</gene>
<dbReference type="EMBL" id="JEWH01000002">
    <property type="protein sequence ID" value="EXB07434.1"/>
    <property type="molecule type" value="Genomic_DNA"/>
</dbReference>
<proteinExistence type="predicted"/>
<comment type="caution">
    <text evidence="1">The sequence shown here is derived from an EMBL/GenBank/DDBJ whole genome shotgun (WGS) entry which is preliminary data.</text>
</comment>
<evidence type="ECO:0000313" key="1">
    <source>
        <dbReference type="EMBL" id="EXB07434.1"/>
    </source>
</evidence>
<reference evidence="1 2" key="1">
    <citation type="submission" date="2014-02" db="EMBL/GenBank/DDBJ databases">
        <title>Comparative genomics and transcriptomics to identify genetic mechanisms underlying the emergence of carbapenem resistant Acinetobacter baumannii (CRAb).</title>
        <authorList>
            <person name="Harris A.D."/>
            <person name="Johnson K.J."/>
            <person name="George J."/>
            <person name="Shefchek K."/>
            <person name="Daugherty S.C."/>
            <person name="Parankush S."/>
            <person name="Sadzewicz L."/>
            <person name="Tallon L."/>
            <person name="Sengamalay N."/>
            <person name="Hazen T.H."/>
            <person name="Rasko D.A."/>
        </authorList>
    </citation>
    <scope>NUCLEOTIDE SEQUENCE [LARGE SCALE GENOMIC DNA]</scope>
    <source>
        <strain evidence="1 2">1295743</strain>
    </source>
</reference>
<name>A0A009IRS1_ACIB9</name>